<evidence type="ECO:0000256" key="7">
    <source>
        <dbReference type="ARBA" id="ARBA00022989"/>
    </source>
</evidence>
<feature type="transmembrane region" description="Helical" evidence="9">
    <location>
        <begin position="241"/>
        <end position="260"/>
    </location>
</feature>
<reference evidence="12" key="1">
    <citation type="submission" date="2016-10" db="EMBL/GenBank/DDBJ databases">
        <authorList>
            <person name="Varghese N."/>
            <person name="Submissions S."/>
        </authorList>
    </citation>
    <scope>NUCLEOTIDE SEQUENCE [LARGE SCALE GENOMIC DNA]</scope>
    <source>
        <strain evidence="12">CGMCC 4.3530</strain>
    </source>
</reference>
<evidence type="ECO:0000256" key="5">
    <source>
        <dbReference type="ARBA" id="ARBA00022692"/>
    </source>
</evidence>
<keyword evidence="8 9" id="KW-0472">Membrane</keyword>
<dbReference type="GO" id="GO:0055085">
    <property type="term" value="P:transmembrane transport"/>
    <property type="evidence" value="ECO:0007669"/>
    <property type="project" value="InterPro"/>
</dbReference>
<sequence>MSQQPTEEYRRALSSRHINMIALGGAIGVGLFLGSGKALHQVGPGLIVIYAIAGLMIFFVMRALGELLMYRPVSGSFAEYAGEFVGPWARFATGWGYWLVWIVTGMAEITAVGKYFQFWFPHVPQWIPALIALFVLTGVNLIAVKLFGEFEFWFALIKVLAIIALIVLAALILVFGFSNLGDTAAVSNIWSHGGLFPNGPTAALLSFQIVMFAFVGVEMVGQTASESTNPQKVLPRAINSVMWRILIFYVGALTALTVLVPWDQFPASGSPFVHAFSLIGIPAAAGVVNFVVTTAALSSCNSGIYSTGRMLRTLSQDGQAPRSTGRLNARAVPSRAIAVTFVAMLLGVLINYLAPEEAFTYITSGSTVGAIFTWGMIIIAHLGFRRKVAAGEIQAGKFRMPFAPYSNYLVLAFLALVVVLLAFDPDTRIALYLTPVLAAAGTVGYLAVRNRRPATPTNAPAERTLP</sequence>
<keyword evidence="3" id="KW-0813">Transport</keyword>
<keyword evidence="6" id="KW-0029">Amino-acid transport</keyword>
<keyword evidence="5 9" id="KW-0812">Transmembrane</keyword>
<dbReference type="RefSeq" id="WP_093277264.1">
    <property type="nucleotide sequence ID" value="NZ_FNOK01000071.1"/>
</dbReference>
<gene>
    <name evidence="11" type="ORF">SAMN05216215_107131</name>
</gene>
<feature type="transmembrane region" description="Helical" evidence="9">
    <location>
        <begin position="360"/>
        <end position="384"/>
    </location>
</feature>
<dbReference type="InterPro" id="IPR004841">
    <property type="entry name" value="AA-permease/SLC12A_dom"/>
</dbReference>
<feature type="transmembrane region" description="Helical" evidence="9">
    <location>
        <begin position="272"/>
        <end position="292"/>
    </location>
</feature>
<name>A0A1H3SY50_9PSEU</name>
<evidence type="ECO:0000259" key="10">
    <source>
        <dbReference type="Pfam" id="PF00324"/>
    </source>
</evidence>
<dbReference type="Pfam" id="PF00324">
    <property type="entry name" value="AA_permease"/>
    <property type="match status" value="1"/>
</dbReference>
<feature type="transmembrane region" description="Helical" evidence="9">
    <location>
        <begin position="45"/>
        <end position="64"/>
    </location>
</feature>
<evidence type="ECO:0000256" key="2">
    <source>
        <dbReference type="ARBA" id="ARBA00008583"/>
    </source>
</evidence>
<evidence type="ECO:0000313" key="11">
    <source>
        <dbReference type="EMBL" id="SDZ42019.1"/>
    </source>
</evidence>
<dbReference type="PIRSF" id="PIRSF006060">
    <property type="entry name" value="AA_transporter"/>
    <property type="match status" value="1"/>
</dbReference>
<feature type="transmembrane region" description="Helical" evidence="9">
    <location>
        <begin position="159"/>
        <end position="181"/>
    </location>
</feature>
<organism evidence="11 12">
    <name type="scientific">Saccharopolyspora shandongensis</name>
    <dbReference type="NCBI Taxonomy" id="418495"/>
    <lineage>
        <taxon>Bacteria</taxon>
        <taxon>Bacillati</taxon>
        <taxon>Actinomycetota</taxon>
        <taxon>Actinomycetes</taxon>
        <taxon>Pseudonocardiales</taxon>
        <taxon>Pseudonocardiaceae</taxon>
        <taxon>Saccharopolyspora</taxon>
    </lineage>
</organism>
<comment type="similarity">
    <text evidence="2">Belongs to the amino acid-polyamine-organocation (APC) superfamily. Amino acid transporter (AAT) (TC 2.A.3.1) family.</text>
</comment>
<feature type="transmembrane region" description="Helical" evidence="9">
    <location>
        <begin position="405"/>
        <end position="423"/>
    </location>
</feature>
<dbReference type="PANTHER" id="PTHR43495:SF2">
    <property type="entry name" value="D-SERINE_D-ALANINE_GLYCINE TRANSPORTER"/>
    <property type="match status" value="1"/>
</dbReference>
<feature type="transmembrane region" description="Helical" evidence="9">
    <location>
        <begin position="20"/>
        <end position="39"/>
    </location>
</feature>
<keyword evidence="7 9" id="KW-1133">Transmembrane helix</keyword>
<dbReference type="Gene3D" id="1.20.1740.10">
    <property type="entry name" value="Amino acid/polyamine transporter I"/>
    <property type="match status" value="1"/>
</dbReference>
<dbReference type="STRING" id="418495.SAMN05216215_107131"/>
<evidence type="ECO:0000256" key="4">
    <source>
        <dbReference type="ARBA" id="ARBA00022475"/>
    </source>
</evidence>
<evidence type="ECO:0000256" key="1">
    <source>
        <dbReference type="ARBA" id="ARBA00004651"/>
    </source>
</evidence>
<feature type="transmembrane region" description="Helical" evidence="9">
    <location>
        <begin position="126"/>
        <end position="147"/>
    </location>
</feature>
<dbReference type="AlphaFoldDB" id="A0A1H3SY50"/>
<feature type="domain" description="Amino acid permease/ SLC12A" evidence="10">
    <location>
        <begin position="17"/>
        <end position="452"/>
    </location>
</feature>
<evidence type="ECO:0000256" key="3">
    <source>
        <dbReference type="ARBA" id="ARBA00022448"/>
    </source>
</evidence>
<evidence type="ECO:0000256" key="9">
    <source>
        <dbReference type="SAM" id="Phobius"/>
    </source>
</evidence>
<feature type="transmembrane region" description="Helical" evidence="9">
    <location>
        <begin position="336"/>
        <end position="354"/>
    </location>
</feature>
<comment type="subcellular location">
    <subcellularLocation>
        <location evidence="1">Cell membrane</location>
        <topology evidence="1">Multi-pass membrane protein</topology>
    </subcellularLocation>
</comment>
<dbReference type="FunFam" id="1.20.1740.10:FF:000001">
    <property type="entry name" value="Amino acid permease"/>
    <property type="match status" value="1"/>
</dbReference>
<evidence type="ECO:0000256" key="6">
    <source>
        <dbReference type="ARBA" id="ARBA00022970"/>
    </source>
</evidence>
<proteinExistence type="inferred from homology"/>
<feature type="transmembrane region" description="Helical" evidence="9">
    <location>
        <begin position="98"/>
        <end position="120"/>
    </location>
</feature>
<keyword evidence="4" id="KW-1003">Cell membrane</keyword>
<evidence type="ECO:0000313" key="12">
    <source>
        <dbReference type="Proteomes" id="UP000199529"/>
    </source>
</evidence>
<dbReference type="GO" id="GO:0005886">
    <property type="term" value="C:plasma membrane"/>
    <property type="evidence" value="ECO:0007669"/>
    <property type="project" value="UniProtKB-SubCell"/>
</dbReference>
<feature type="transmembrane region" description="Helical" evidence="9">
    <location>
        <begin position="429"/>
        <end position="448"/>
    </location>
</feature>
<dbReference type="OrthoDB" id="5297508at2"/>
<dbReference type="EMBL" id="FNOK01000071">
    <property type="protein sequence ID" value="SDZ42019.1"/>
    <property type="molecule type" value="Genomic_DNA"/>
</dbReference>
<accession>A0A1H3SY50</accession>
<protein>
    <submittedName>
        <fullName evidence="11">Amino acid transporter, AAT family/D-serine/D-alanine/glycine transporter</fullName>
    </submittedName>
</protein>
<dbReference type="PANTHER" id="PTHR43495">
    <property type="entry name" value="GABA PERMEASE"/>
    <property type="match status" value="1"/>
</dbReference>
<dbReference type="GO" id="GO:0006865">
    <property type="term" value="P:amino acid transport"/>
    <property type="evidence" value="ECO:0007669"/>
    <property type="project" value="UniProtKB-KW"/>
</dbReference>
<dbReference type="Proteomes" id="UP000199529">
    <property type="component" value="Unassembled WGS sequence"/>
</dbReference>
<feature type="transmembrane region" description="Helical" evidence="9">
    <location>
        <begin position="201"/>
        <end position="220"/>
    </location>
</feature>
<keyword evidence="12" id="KW-1185">Reference proteome</keyword>
<evidence type="ECO:0000256" key="8">
    <source>
        <dbReference type="ARBA" id="ARBA00023136"/>
    </source>
</evidence>